<sequence>MSEFVHTAMSFPANLFGFGLVVVLVYWLTVLVGAVGVDALDGGESIDAGHCDQSGTGPGTGPAAVLAAAGLGGAPASVSLSLLISIAWFASLSGAALVDRAGGGAPARLLVLPAALLAAWGLTRLLVRPLARLAPRETGTSHRDLVGRVCTIRTGHVSHRFGQAEITAEDGSAHLVQVRARGEDAAGLAAGSTALVFDYDPEGGFFHVMPCDPVLDPGPDAGRLPR</sequence>
<evidence type="ECO:0000313" key="2">
    <source>
        <dbReference type="EMBL" id="MFH0248140.1"/>
    </source>
</evidence>
<feature type="transmembrane region" description="Helical" evidence="1">
    <location>
        <begin position="63"/>
        <end position="89"/>
    </location>
</feature>
<evidence type="ECO:0000256" key="1">
    <source>
        <dbReference type="SAM" id="Phobius"/>
    </source>
</evidence>
<keyword evidence="1" id="KW-0472">Membrane</keyword>
<gene>
    <name evidence="2" type="ORF">ACG5V6_07925</name>
</gene>
<accession>A0ABW7HRV6</accession>
<keyword evidence="1" id="KW-1133">Transmembrane helix</keyword>
<reference evidence="2 3" key="1">
    <citation type="submission" date="2024-10" db="EMBL/GenBank/DDBJ databases">
        <authorList>
            <person name="Cho J.-C."/>
        </authorList>
    </citation>
    <scope>NUCLEOTIDE SEQUENCE [LARGE SCALE GENOMIC DNA]</scope>
    <source>
        <strain evidence="2 3">KCTC29696</strain>
    </source>
</reference>
<protein>
    <submittedName>
        <fullName evidence="2">OB-fold-containig protein</fullName>
    </submittedName>
</protein>
<keyword evidence="3" id="KW-1185">Reference proteome</keyword>
<keyword evidence="1" id="KW-0812">Transmembrane</keyword>
<name>A0ABW7HRV6_9ACTN</name>
<dbReference type="EMBL" id="JBIHMK010000019">
    <property type="protein sequence ID" value="MFH0248140.1"/>
    <property type="molecule type" value="Genomic_DNA"/>
</dbReference>
<evidence type="ECO:0000313" key="3">
    <source>
        <dbReference type="Proteomes" id="UP001607069"/>
    </source>
</evidence>
<dbReference type="RefSeq" id="WP_279948544.1">
    <property type="nucleotide sequence ID" value="NZ_BAABEN010000004.1"/>
</dbReference>
<dbReference type="Proteomes" id="UP001607069">
    <property type="component" value="Unassembled WGS sequence"/>
</dbReference>
<organism evidence="2 3">
    <name type="scientific">Streptomyces chitinivorans</name>
    <dbReference type="NCBI Taxonomy" id="1257027"/>
    <lineage>
        <taxon>Bacteria</taxon>
        <taxon>Bacillati</taxon>
        <taxon>Actinomycetota</taxon>
        <taxon>Actinomycetes</taxon>
        <taxon>Kitasatosporales</taxon>
        <taxon>Streptomycetaceae</taxon>
        <taxon>Streptomyces</taxon>
    </lineage>
</organism>
<feature type="transmembrane region" description="Helical" evidence="1">
    <location>
        <begin position="109"/>
        <end position="127"/>
    </location>
</feature>
<feature type="transmembrane region" description="Helical" evidence="1">
    <location>
        <begin position="15"/>
        <end position="37"/>
    </location>
</feature>
<comment type="caution">
    <text evidence="2">The sequence shown here is derived from an EMBL/GenBank/DDBJ whole genome shotgun (WGS) entry which is preliminary data.</text>
</comment>
<proteinExistence type="predicted"/>